<keyword evidence="2" id="KW-0560">Oxidoreductase</keyword>
<protein>
    <recommendedName>
        <fullName evidence="3">Glutamate/phenylalanine/leucine/valine/L-tryptophan dehydrogenase C-terminal domain-containing protein</fullName>
    </recommendedName>
</protein>
<dbReference type="SMART" id="SM00839">
    <property type="entry name" value="ELFV_dehydrog"/>
    <property type="match status" value="1"/>
</dbReference>
<name>A0A382H8E3_9ZZZZ</name>
<proteinExistence type="inferred from homology"/>
<dbReference type="SUPFAM" id="SSF53223">
    <property type="entry name" value="Aminoacid dehydrogenase-like, N-terminal domain"/>
    <property type="match status" value="1"/>
</dbReference>
<reference evidence="4" key="1">
    <citation type="submission" date="2018-05" db="EMBL/GenBank/DDBJ databases">
        <authorList>
            <person name="Lanie J.A."/>
            <person name="Ng W.-L."/>
            <person name="Kazmierczak K.M."/>
            <person name="Andrzejewski T.M."/>
            <person name="Davidsen T.M."/>
            <person name="Wayne K.J."/>
            <person name="Tettelin H."/>
            <person name="Glass J.I."/>
            <person name="Rusch D."/>
            <person name="Podicherti R."/>
            <person name="Tsui H.-C.T."/>
            <person name="Winkler M.E."/>
        </authorList>
    </citation>
    <scope>NUCLEOTIDE SEQUENCE</scope>
</reference>
<dbReference type="EMBL" id="UINC01059374">
    <property type="protein sequence ID" value="SVB82711.1"/>
    <property type="molecule type" value="Genomic_DNA"/>
</dbReference>
<sequence length="303" mass="33034">VAEKLNNYENTNRLFDKAADIIELDADIRKILKTPFREVKVELPVRMDDGHIEVFLGYRVQHNGARGPMKGGLRFHPEVDFDEVRSLASLMTWKTALVNVPFGGAKGGITCDPWQMSQRELEVLTRRFTSRMGLAWGLHRDIPAPDVNTNAQVMAWIMDQYSQRYGYTPGIVTGKPLGLGGSPGREAATGKGVSIATREAARDFDIDLKGARVAIQGFGNVGSYTGKFLHEMGAQIVAVSDASGGLFAGDGLPVTELFDHTYEHRTIEGFGQGEALSNEELITLDCDILIPAALGGVITQENA</sequence>
<dbReference type="Pfam" id="PF00208">
    <property type="entry name" value="ELFV_dehydrog"/>
    <property type="match status" value="1"/>
</dbReference>
<evidence type="ECO:0000259" key="3">
    <source>
        <dbReference type="SMART" id="SM00839"/>
    </source>
</evidence>
<feature type="non-terminal residue" evidence="4">
    <location>
        <position position="303"/>
    </location>
</feature>
<dbReference type="PANTHER" id="PTHR11606:SF13">
    <property type="entry name" value="GLUTAMATE DEHYDROGENASE 1, MITOCHONDRIAL"/>
    <property type="match status" value="1"/>
</dbReference>
<dbReference type="GO" id="GO:0006538">
    <property type="term" value="P:L-glutamate catabolic process"/>
    <property type="evidence" value="ECO:0007669"/>
    <property type="project" value="TreeGrafter"/>
</dbReference>
<dbReference type="Pfam" id="PF02812">
    <property type="entry name" value="ELFV_dehydrog_N"/>
    <property type="match status" value="1"/>
</dbReference>
<dbReference type="InterPro" id="IPR046346">
    <property type="entry name" value="Aminoacid_DH-like_N_sf"/>
</dbReference>
<feature type="domain" description="Glutamate/phenylalanine/leucine/valine/L-tryptophan dehydrogenase C-terminal" evidence="3">
    <location>
        <begin position="182"/>
        <end position="303"/>
    </location>
</feature>
<dbReference type="InterPro" id="IPR006096">
    <property type="entry name" value="Glu/Leu/Phe/Val/Trp_DH_C"/>
</dbReference>
<dbReference type="PANTHER" id="PTHR11606">
    <property type="entry name" value="GLUTAMATE DEHYDROGENASE"/>
    <property type="match status" value="1"/>
</dbReference>
<dbReference type="PRINTS" id="PR00082">
    <property type="entry name" value="GLFDHDRGNASE"/>
</dbReference>
<accession>A0A382H8E3</accession>
<feature type="non-terminal residue" evidence="4">
    <location>
        <position position="1"/>
    </location>
</feature>
<dbReference type="InterPro" id="IPR006095">
    <property type="entry name" value="Glu/Leu/Phe/Val/Trp_DH"/>
</dbReference>
<dbReference type="SUPFAM" id="SSF51735">
    <property type="entry name" value="NAD(P)-binding Rossmann-fold domains"/>
    <property type="match status" value="1"/>
</dbReference>
<dbReference type="InterPro" id="IPR006097">
    <property type="entry name" value="Glu/Leu/Phe/Val/Trp_DH_dimer"/>
</dbReference>
<dbReference type="Gene3D" id="3.40.50.10860">
    <property type="entry name" value="Leucine Dehydrogenase, chain A, domain 1"/>
    <property type="match status" value="1"/>
</dbReference>
<comment type="similarity">
    <text evidence="1">Belongs to the Glu/Leu/Phe/Val dehydrogenases family.</text>
</comment>
<organism evidence="4">
    <name type="scientific">marine metagenome</name>
    <dbReference type="NCBI Taxonomy" id="408172"/>
    <lineage>
        <taxon>unclassified sequences</taxon>
        <taxon>metagenomes</taxon>
        <taxon>ecological metagenomes</taxon>
    </lineage>
</organism>
<evidence type="ECO:0000256" key="1">
    <source>
        <dbReference type="ARBA" id="ARBA00006382"/>
    </source>
</evidence>
<evidence type="ECO:0000313" key="4">
    <source>
        <dbReference type="EMBL" id="SVB82711.1"/>
    </source>
</evidence>
<dbReference type="GO" id="GO:0004352">
    <property type="term" value="F:glutamate dehydrogenase (NAD+) activity"/>
    <property type="evidence" value="ECO:0007669"/>
    <property type="project" value="TreeGrafter"/>
</dbReference>
<dbReference type="Gene3D" id="3.40.50.720">
    <property type="entry name" value="NAD(P)-binding Rossmann-like Domain"/>
    <property type="match status" value="1"/>
</dbReference>
<dbReference type="PROSITE" id="PS00074">
    <property type="entry name" value="GLFV_DEHYDROGENASE"/>
    <property type="match status" value="1"/>
</dbReference>
<dbReference type="InterPro" id="IPR033524">
    <property type="entry name" value="Glu/Leu/Phe/Val_DH_AS"/>
</dbReference>
<evidence type="ECO:0000256" key="2">
    <source>
        <dbReference type="ARBA" id="ARBA00023002"/>
    </source>
</evidence>
<dbReference type="InterPro" id="IPR036291">
    <property type="entry name" value="NAD(P)-bd_dom_sf"/>
</dbReference>
<gene>
    <name evidence="4" type="ORF">METZ01_LOCUS235565</name>
</gene>
<dbReference type="FunFam" id="3.40.50.10860:FF:000003">
    <property type="entry name" value="Glutamate dehydrogenase"/>
    <property type="match status" value="1"/>
</dbReference>
<dbReference type="AlphaFoldDB" id="A0A382H8E3"/>